<feature type="domain" description="AAA" evidence="1">
    <location>
        <begin position="58"/>
        <end position="193"/>
    </location>
</feature>
<dbReference type="OrthoDB" id="358600at2157"/>
<gene>
    <name evidence="3" type="ORF">sm9_0485</name>
</gene>
<dbReference type="PANTHER" id="PTHR33295">
    <property type="entry name" value="ATPASE"/>
    <property type="match status" value="1"/>
</dbReference>
<dbReference type="PATRIC" id="fig|230361.4.peg.501"/>
<dbReference type="SUPFAM" id="SSF52540">
    <property type="entry name" value="P-loop containing nucleoside triphosphate hydrolases"/>
    <property type="match status" value="1"/>
</dbReference>
<evidence type="ECO:0000259" key="2">
    <source>
        <dbReference type="Pfam" id="PF13635"/>
    </source>
</evidence>
<evidence type="ECO:0000313" key="4">
    <source>
        <dbReference type="Proteomes" id="UP000067738"/>
    </source>
</evidence>
<dbReference type="PANTHER" id="PTHR33295:SF18">
    <property type="entry name" value="AAA+ ATPASE DOMAIN-CONTAINING PROTEIN"/>
    <property type="match status" value="1"/>
</dbReference>
<evidence type="ECO:0000259" key="1">
    <source>
        <dbReference type="Pfam" id="PF13173"/>
    </source>
</evidence>
<feature type="domain" description="DUF4143" evidence="2">
    <location>
        <begin position="292"/>
        <end position="437"/>
    </location>
</feature>
<dbReference type="EMBL" id="CP011266">
    <property type="protein sequence ID" value="ALT68287.1"/>
    <property type="molecule type" value="Genomic_DNA"/>
</dbReference>
<dbReference type="InterPro" id="IPR025420">
    <property type="entry name" value="DUF4143"/>
</dbReference>
<accession>A0A0U3CRM6</accession>
<dbReference type="RefSeq" id="WP_058738614.1">
    <property type="nucleotide sequence ID" value="NZ_CP011266.1"/>
</dbReference>
<reference evidence="3 4" key="1">
    <citation type="submission" date="2015-04" db="EMBL/GenBank/DDBJ databases">
        <title>The complete genome sequence of the rumen methanogen Methanobrevibacter millerae SM9.</title>
        <authorList>
            <person name="Leahy S.C."/>
            <person name="Kelly W.J."/>
            <person name="Pacheco D.M."/>
            <person name="Li D."/>
            <person name="Altermann E."/>
            <person name="Attwood G.T."/>
        </authorList>
    </citation>
    <scope>NUCLEOTIDE SEQUENCE [LARGE SCALE GENOMIC DNA]</scope>
    <source>
        <strain evidence="3 4">SM9</strain>
    </source>
</reference>
<protein>
    <submittedName>
        <fullName evidence="3">ATPase</fullName>
    </submittedName>
</protein>
<dbReference type="Pfam" id="PF13635">
    <property type="entry name" value="DUF4143"/>
    <property type="match status" value="1"/>
</dbReference>
<dbReference type="AlphaFoldDB" id="A0A0U3CRM6"/>
<dbReference type="GeneID" id="26735461"/>
<name>A0A0U3CRM6_9EURY</name>
<organism evidence="3 4">
    <name type="scientific">Methanobrevibacter millerae</name>
    <dbReference type="NCBI Taxonomy" id="230361"/>
    <lineage>
        <taxon>Archaea</taxon>
        <taxon>Methanobacteriati</taxon>
        <taxon>Methanobacteriota</taxon>
        <taxon>Methanomada group</taxon>
        <taxon>Methanobacteria</taxon>
        <taxon>Methanobacteriales</taxon>
        <taxon>Methanobacteriaceae</taxon>
        <taxon>Methanobrevibacter</taxon>
    </lineage>
</organism>
<dbReference type="InterPro" id="IPR041682">
    <property type="entry name" value="AAA_14"/>
</dbReference>
<dbReference type="Proteomes" id="UP000067738">
    <property type="component" value="Chromosome"/>
</dbReference>
<evidence type="ECO:0000313" key="3">
    <source>
        <dbReference type="EMBL" id="ALT68287.1"/>
    </source>
</evidence>
<dbReference type="Pfam" id="PF13173">
    <property type="entry name" value="AAA_14"/>
    <property type="match status" value="1"/>
</dbReference>
<dbReference type="InterPro" id="IPR027417">
    <property type="entry name" value="P-loop_NTPase"/>
</dbReference>
<proteinExistence type="predicted"/>
<keyword evidence="4" id="KW-1185">Reference proteome</keyword>
<sequence>MNPDNEDSIHDFLQSQITDTPLSLNNELSNRGVKFNHRDDFEEIRTFIDEFIDGNNVNRYIVLPGLRGVGKTTILFQVYDYLLNQKNIRHEQILYFSCEELNKIEDCDIYDTIKYYLKTFHNSSLQTLDEKLFLLIDESHFDKDWSLSGKIITDKSKNIFAIFTGSSAINLEYNAEAARRMIRYPITPLNYSQHLKLKYNYHTDISNDLIDLLFNGNVDNAIIKEKQVNCDLLNLKNYHSMDWDNYFKFGGFPSVMHDTNHRNAFKKLYYSVETVVTKDLGTMNNLTANTQTNALRLMKFLAEKYPGDISQNALANKIKTSAGSVNTIMDLLEKTHLIFHTEPYAGANARAKKSWQYYFATPSIMHAINLKFGFSSIKLSEYEGILLETLVGSNLVNLKNSEQFFEFSIFYDTYKVKKQKVDFIIKKDFDEVIPIEVGHGNKGTDQIKDAIRRYKAPHGIVISDTTKTIEKVDNVIFVPIKTFSLM</sequence>
<dbReference type="KEGG" id="mmil:sm9_0485"/>
<dbReference type="Gene3D" id="3.40.50.300">
    <property type="entry name" value="P-loop containing nucleotide triphosphate hydrolases"/>
    <property type="match status" value="1"/>
</dbReference>